<name>A0A2S5BA23_9BASI</name>
<gene>
    <name evidence="2" type="ORF">BMF94_3151</name>
</gene>
<proteinExistence type="predicted"/>
<feature type="region of interest" description="Disordered" evidence="1">
    <location>
        <begin position="1"/>
        <end position="20"/>
    </location>
</feature>
<comment type="caution">
    <text evidence="2">The sequence shown here is derived from an EMBL/GenBank/DDBJ whole genome shotgun (WGS) entry which is preliminary data.</text>
</comment>
<protein>
    <submittedName>
        <fullName evidence="2">Uncharacterized protein</fullName>
    </submittedName>
</protein>
<reference evidence="2 3" key="1">
    <citation type="journal article" date="2018" name="Front. Microbiol.">
        <title>Prospects for Fungal Bioremediation of Acidic Radioactive Waste Sites: Characterization and Genome Sequence of Rhodotorula taiwanensis MD1149.</title>
        <authorList>
            <person name="Tkavc R."/>
            <person name="Matrosova V.Y."/>
            <person name="Grichenko O.E."/>
            <person name="Gostincar C."/>
            <person name="Volpe R.P."/>
            <person name="Klimenkova P."/>
            <person name="Gaidamakova E.K."/>
            <person name="Zhou C.E."/>
            <person name="Stewart B.J."/>
            <person name="Lyman M.G."/>
            <person name="Malfatti S.A."/>
            <person name="Rubinfeld B."/>
            <person name="Courtot M."/>
            <person name="Singh J."/>
            <person name="Dalgard C.L."/>
            <person name="Hamilton T."/>
            <person name="Frey K.G."/>
            <person name="Gunde-Cimerman N."/>
            <person name="Dugan L."/>
            <person name="Daly M.J."/>
        </authorList>
    </citation>
    <scope>NUCLEOTIDE SEQUENCE [LARGE SCALE GENOMIC DNA]</scope>
    <source>
        <strain evidence="2 3">MD1149</strain>
    </source>
</reference>
<feature type="compositionally biased region" description="Polar residues" evidence="1">
    <location>
        <begin position="80"/>
        <end position="90"/>
    </location>
</feature>
<accession>A0A2S5BA23</accession>
<feature type="region of interest" description="Disordered" evidence="1">
    <location>
        <begin position="48"/>
        <end position="90"/>
    </location>
</feature>
<dbReference type="Proteomes" id="UP000237144">
    <property type="component" value="Unassembled WGS sequence"/>
</dbReference>
<dbReference type="OrthoDB" id="2527809at2759"/>
<sequence>MSNSDKFQQDDAIVDAEPEVQGVLAGEGSDDVGTIGKDEFKNDEFDGVSEENIIEGERSNRASGFAEAEQKADDMVEQAVNANDGTSRVA</sequence>
<dbReference type="EMBL" id="PJQD01000035">
    <property type="protein sequence ID" value="POY73617.1"/>
    <property type="molecule type" value="Genomic_DNA"/>
</dbReference>
<keyword evidence="3" id="KW-1185">Reference proteome</keyword>
<evidence type="ECO:0000313" key="2">
    <source>
        <dbReference type="EMBL" id="POY73617.1"/>
    </source>
</evidence>
<evidence type="ECO:0000256" key="1">
    <source>
        <dbReference type="SAM" id="MobiDB-lite"/>
    </source>
</evidence>
<evidence type="ECO:0000313" key="3">
    <source>
        <dbReference type="Proteomes" id="UP000237144"/>
    </source>
</evidence>
<organism evidence="2 3">
    <name type="scientific">Rhodotorula taiwanensis</name>
    <dbReference type="NCBI Taxonomy" id="741276"/>
    <lineage>
        <taxon>Eukaryota</taxon>
        <taxon>Fungi</taxon>
        <taxon>Dikarya</taxon>
        <taxon>Basidiomycota</taxon>
        <taxon>Pucciniomycotina</taxon>
        <taxon>Microbotryomycetes</taxon>
        <taxon>Sporidiobolales</taxon>
        <taxon>Sporidiobolaceae</taxon>
        <taxon>Rhodotorula</taxon>
    </lineage>
</organism>
<dbReference type="AlphaFoldDB" id="A0A2S5BA23"/>